<protein>
    <submittedName>
        <fullName evidence="1">Uncharacterized protein</fullName>
    </submittedName>
</protein>
<comment type="caution">
    <text evidence="1">The sequence shown here is derived from an EMBL/GenBank/DDBJ whole genome shotgun (WGS) entry which is preliminary data.</text>
</comment>
<dbReference type="VEuPathDB" id="FungiDB:SeMB42_g07436"/>
<gene>
    <name evidence="1" type="ORF">SeMB42_g07436</name>
</gene>
<organism evidence="1 2">
    <name type="scientific">Synchytrium endobioticum</name>
    <dbReference type="NCBI Taxonomy" id="286115"/>
    <lineage>
        <taxon>Eukaryota</taxon>
        <taxon>Fungi</taxon>
        <taxon>Fungi incertae sedis</taxon>
        <taxon>Chytridiomycota</taxon>
        <taxon>Chytridiomycota incertae sedis</taxon>
        <taxon>Chytridiomycetes</taxon>
        <taxon>Synchytriales</taxon>
        <taxon>Synchytriaceae</taxon>
        <taxon>Synchytrium</taxon>
    </lineage>
</organism>
<sequence>MTVTLGPSANDVDYLAINDAYERFLLPINSDQYGFNTDTIGPNPVNGVHVVKLFDKLRRTELFRGFGQIFNIFSRVRMGNVKAHVAKVGSRHVYRLLECLVNEQPQLRALASTQKRKLGMVEVWLILERYV</sequence>
<accession>A0A507C6V0</accession>
<evidence type="ECO:0000313" key="1">
    <source>
        <dbReference type="EMBL" id="TPX33784.1"/>
    </source>
</evidence>
<dbReference type="AlphaFoldDB" id="A0A507C6V0"/>
<name>A0A507C6V0_9FUNG</name>
<proteinExistence type="predicted"/>
<dbReference type="Proteomes" id="UP000317494">
    <property type="component" value="Unassembled WGS sequence"/>
</dbReference>
<dbReference type="EMBL" id="QEAN01000525">
    <property type="protein sequence ID" value="TPX33784.1"/>
    <property type="molecule type" value="Genomic_DNA"/>
</dbReference>
<evidence type="ECO:0000313" key="2">
    <source>
        <dbReference type="Proteomes" id="UP000317494"/>
    </source>
</evidence>
<reference evidence="1 2" key="1">
    <citation type="journal article" date="2019" name="Sci. Rep.">
        <title>Comparative genomics of chytrid fungi reveal insights into the obligate biotrophic and pathogenic lifestyle of Synchytrium endobioticum.</title>
        <authorList>
            <person name="van de Vossenberg B.T.L.H."/>
            <person name="Warris S."/>
            <person name="Nguyen H.D.T."/>
            <person name="van Gent-Pelzer M.P.E."/>
            <person name="Joly D.L."/>
            <person name="van de Geest H.C."/>
            <person name="Bonants P.J.M."/>
            <person name="Smith D.S."/>
            <person name="Levesque C.A."/>
            <person name="van der Lee T.A.J."/>
        </authorList>
    </citation>
    <scope>NUCLEOTIDE SEQUENCE [LARGE SCALE GENOMIC DNA]</scope>
    <source>
        <strain evidence="1 2">MB42</strain>
    </source>
</reference>
<keyword evidence="2" id="KW-1185">Reference proteome</keyword>